<dbReference type="OrthoDB" id="4936934at2"/>
<evidence type="ECO:0000256" key="1">
    <source>
        <dbReference type="ARBA" id="ARBA00022679"/>
    </source>
</evidence>
<evidence type="ECO:0000259" key="3">
    <source>
        <dbReference type="PROSITE" id="PS51186"/>
    </source>
</evidence>
<sequence>MTTDAVIRRARAADVPALVDLRAQMMRDMGADTGDDSWRVDAAAWYRARLAEPTRCAAIIAEVPGDGVVACAVGTVDDHAPSPRNPSGLRGEIANVVTFPAFRRRGLARTCVEALLQWFDAETAVRVVRLAATAGGEALYRRLGFREPRDLILERRMPR</sequence>
<proteinExistence type="predicted"/>
<accession>A0A177KCT7</accession>
<gene>
    <name evidence="4" type="ORF">AYL44_08110</name>
</gene>
<comment type="caution">
    <text evidence="4">The sequence shown here is derived from an EMBL/GenBank/DDBJ whole genome shotgun (WGS) entry which is preliminary data.</text>
</comment>
<protein>
    <recommendedName>
        <fullName evidence="3">N-acetyltransferase domain-containing protein</fullName>
    </recommendedName>
</protein>
<dbReference type="Pfam" id="PF00583">
    <property type="entry name" value="Acetyltransf_1"/>
    <property type="match status" value="1"/>
</dbReference>
<evidence type="ECO:0000256" key="2">
    <source>
        <dbReference type="ARBA" id="ARBA00023315"/>
    </source>
</evidence>
<dbReference type="GO" id="GO:0016747">
    <property type="term" value="F:acyltransferase activity, transferring groups other than amino-acyl groups"/>
    <property type="evidence" value="ECO:0007669"/>
    <property type="project" value="InterPro"/>
</dbReference>
<dbReference type="Gene3D" id="3.40.630.30">
    <property type="match status" value="1"/>
</dbReference>
<dbReference type="PROSITE" id="PS51186">
    <property type="entry name" value="GNAT"/>
    <property type="match status" value="1"/>
</dbReference>
<dbReference type="RefSeq" id="WP_064002772.1">
    <property type="nucleotide sequence ID" value="NZ_LSTV01000002.1"/>
</dbReference>
<dbReference type="AlphaFoldDB" id="A0A177KCT7"/>
<reference evidence="4 5" key="1">
    <citation type="submission" date="2016-02" db="EMBL/GenBank/DDBJ databases">
        <authorList>
            <person name="Wen L."/>
            <person name="He K."/>
            <person name="Yang H."/>
        </authorList>
    </citation>
    <scope>NUCLEOTIDE SEQUENCE [LARGE SCALE GENOMIC DNA]</scope>
    <source>
        <strain evidence="4 5">CD11_3</strain>
    </source>
</reference>
<dbReference type="InterPro" id="IPR050832">
    <property type="entry name" value="Bact_Acetyltransf"/>
</dbReference>
<name>A0A177KCT7_9MICO</name>
<organism evidence="4 5">
    <name type="scientific">Microbacterium oleivorans</name>
    <dbReference type="NCBI Taxonomy" id="273677"/>
    <lineage>
        <taxon>Bacteria</taxon>
        <taxon>Bacillati</taxon>
        <taxon>Actinomycetota</taxon>
        <taxon>Actinomycetes</taxon>
        <taxon>Micrococcales</taxon>
        <taxon>Microbacteriaceae</taxon>
        <taxon>Microbacterium</taxon>
    </lineage>
</organism>
<keyword evidence="1" id="KW-0808">Transferase</keyword>
<evidence type="ECO:0000313" key="5">
    <source>
        <dbReference type="Proteomes" id="UP000076998"/>
    </source>
</evidence>
<dbReference type="EMBL" id="LSTV01000002">
    <property type="protein sequence ID" value="OAH50411.1"/>
    <property type="molecule type" value="Genomic_DNA"/>
</dbReference>
<feature type="domain" description="N-acetyltransferase" evidence="3">
    <location>
        <begin position="5"/>
        <end position="159"/>
    </location>
</feature>
<keyword evidence="2" id="KW-0012">Acyltransferase</keyword>
<evidence type="ECO:0000313" key="4">
    <source>
        <dbReference type="EMBL" id="OAH50411.1"/>
    </source>
</evidence>
<dbReference type="InterPro" id="IPR000182">
    <property type="entry name" value="GNAT_dom"/>
</dbReference>
<dbReference type="CDD" id="cd04301">
    <property type="entry name" value="NAT_SF"/>
    <property type="match status" value="1"/>
</dbReference>
<dbReference type="InterPro" id="IPR016181">
    <property type="entry name" value="Acyl_CoA_acyltransferase"/>
</dbReference>
<dbReference type="PANTHER" id="PTHR43877">
    <property type="entry name" value="AMINOALKYLPHOSPHONATE N-ACETYLTRANSFERASE-RELATED-RELATED"/>
    <property type="match status" value="1"/>
</dbReference>
<dbReference type="SUPFAM" id="SSF55729">
    <property type="entry name" value="Acyl-CoA N-acyltransferases (Nat)"/>
    <property type="match status" value="1"/>
</dbReference>
<dbReference type="Proteomes" id="UP000076998">
    <property type="component" value="Unassembled WGS sequence"/>
</dbReference>